<proteinExistence type="predicted"/>
<organism evidence="1 2">
    <name type="scientific">Albugo candida</name>
    <dbReference type="NCBI Taxonomy" id="65357"/>
    <lineage>
        <taxon>Eukaryota</taxon>
        <taxon>Sar</taxon>
        <taxon>Stramenopiles</taxon>
        <taxon>Oomycota</taxon>
        <taxon>Peronosporomycetes</taxon>
        <taxon>Albuginales</taxon>
        <taxon>Albuginaceae</taxon>
        <taxon>Albugo</taxon>
    </lineage>
</organism>
<name>A0A024G5T7_9STRA</name>
<dbReference type="EMBL" id="CAIX01000023">
    <property type="protein sequence ID" value="CCI41685.1"/>
    <property type="molecule type" value="Genomic_DNA"/>
</dbReference>
<evidence type="ECO:0000313" key="1">
    <source>
        <dbReference type="EMBL" id="CCI41685.1"/>
    </source>
</evidence>
<keyword evidence="2" id="KW-1185">Reference proteome</keyword>
<evidence type="ECO:0000313" key="2">
    <source>
        <dbReference type="Proteomes" id="UP000053237"/>
    </source>
</evidence>
<dbReference type="AlphaFoldDB" id="A0A024G5T7"/>
<reference evidence="1 2" key="1">
    <citation type="submission" date="2012-05" db="EMBL/GenBank/DDBJ databases">
        <title>Recombination and specialization in a pathogen metapopulation.</title>
        <authorList>
            <person name="Gardiner A."/>
            <person name="Kemen E."/>
            <person name="Schultz-Larsen T."/>
            <person name="MacLean D."/>
            <person name="Van Oosterhout C."/>
            <person name="Jones J.D.G."/>
        </authorList>
    </citation>
    <scope>NUCLEOTIDE SEQUENCE [LARGE SCALE GENOMIC DNA]</scope>
    <source>
        <strain evidence="1 2">Ac Nc2</strain>
    </source>
</reference>
<dbReference type="PANTHER" id="PTHR31827">
    <property type="entry name" value="EMB|CAB89363.1"/>
    <property type="match status" value="1"/>
</dbReference>
<protein>
    <submittedName>
        <fullName evidence="1">Uncharacterized protein</fullName>
    </submittedName>
</protein>
<comment type="caution">
    <text evidence="1">The sequence shown here is derived from an EMBL/GenBank/DDBJ whole genome shotgun (WGS) entry which is preliminary data.</text>
</comment>
<sequence>MYGTVPVSATEVNLNRSHGTLTLDQTGRTLSIPNLETSSFAVMKQNLHKGDHGPDTYTDRIDYRAPIMNEDVIPRSHYPPQNSIIYTSHVDARANIPIGVQQTYRRARADYIPSLTSHQYVARNDQNTTFSDERNLAFWGTTAGRSDFILNPLDSQYITSDISGKRAHDTIVPMREVDQKVYMGTRNVITGDNVPPRSNHPATYPENATNNLMYKFRYDSSGHSDVGTEHFATTEPGPVQLHPNVDHLYQSHTSHYRKDPFGSPNEINEEESECDLRQKPIEGHHHQCDYHSCPNRARVLQIYGKFCNRHVIVAPCGFPGCRDKAAAKYSMCAKHISLGKEALHDVLANRAQNVPVCKTLGCFKNDQGRGYCRGHEKLLMATGRLPKHISKRRLNSAYTMCSFPDCVKHSQRNHLCRTHGNLIIRQAKELSEQPGNIESYDDILTRLQNAIRRCTHPNCTKNSQRDRLCTMHYYERVSESPSMFS</sequence>
<accession>A0A024G5T7</accession>
<dbReference type="OrthoDB" id="107839at2759"/>
<dbReference type="InParanoid" id="A0A024G5T7"/>
<dbReference type="Proteomes" id="UP000053237">
    <property type="component" value="Unassembled WGS sequence"/>
</dbReference>
<dbReference type="PANTHER" id="PTHR31827:SF1">
    <property type="entry name" value="EMB|CAB89363.1"/>
    <property type="match status" value="1"/>
</dbReference>
<gene>
    <name evidence="1" type="ORF">BN9_024690</name>
</gene>